<evidence type="ECO:0000313" key="3">
    <source>
        <dbReference type="EMBL" id="PWA68266.1"/>
    </source>
</evidence>
<organism evidence="3 4">
    <name type="scientific">Artemisia annua</name>
    <name type="common">Sweet wormwood</name>
    <dbReference type="NCBI Taxonomy" id="35608"/>
    <lineage>
        <taxon>Eukaryota</taxon>
        <taxon>Viridiplantae</taxon>
        <taxon>Streptophyta</taxon>
        <taxon>Embryophyta</taxon>
        <taxon>Tracheophyta</taxon>
        <taxon>Spermatophyta</taxon>
        <taxon>Magnoliopsida</taxon>
        <taxon>eudicotyledons</taxon>
        <taxon>Gunneridae</taxon>
        <taxon>Pentapetalae</taxon>
        <taxon>asterids</taxon>
        <taxon>campanulids</taxon>
        <taxon>Asterales</taxon>
        <taxon>Asteraceae</taxon>
        <taxon>Asteroideae</taxon>
        <taxon>Anthemideae</taxon>
        <taxon>Artemisiinae</taxon>
        <taxon>Artemisia</taxon>
    </lineage>
</organism>
<feature type="region of interest" description="Disordered" evidence="1">
    <location>
        <begin position="1"/>
        <end position="30"/>
    </location>
</feature>
<evidence type="ECO:0000256" key="2">
    <source>
        <dbReference type="SAM" id="Phobius"/>
    </source>
</evidence>
<gene>
    <name evidence="3" type="ORF">CTI12_AA310530</name>
</gene>
<sequence>MAPKRPRRPINRSPMSGYFKTPKKAKKPTVVGESPVFQQIINQQLEDLMPEIVNHVSAQMGAHPEGAGSGGSGSNGCTYMEFVACKPKEFDGKGGAIALTRWLEKMESVMDISGCTEGQKLGHFWQVAKVLGEGCKHQPQGPIQERGCKHQPQGPIQERDLVYGFFQRQRGRDNGPMIEALALEKSRLEDELNSRNAKLELYDKLFMVMLGCLCVICVGMVFSNVEC</sequence>
<evidence type="ECO:0000313" key="4">
    <source>
        <dbReference type="Proteomes" id="UP000245207"/>
    </source>
</evidence>
<keyword evidence="2" id="KW-1133">Transmembrane helix</keyword>
<reference evidence="3 4" key="1">
    <citation type="journal article" date="2018" name="Mol. Plant">
        <title>The genome of Artemisia annua provides insight into the evolution of Asteraceae family and artemisinin biosynthesis.</title>
        <authorList>
            <person name="Shen Q."/>
            <person name="Zhang L."/>
            <person name="Liao Z."/>
            <person name="Wang S."/>
            <person name="Yan T."/>
            <person name="Shi P."/>
            <person name="Liu M."/>
            <person name="Fu X."/>
            <person name="Pan Q."/>
            <person name="Wang Y."/>
            <person name="Lv Z."/>
            <person name="Lu X."/>
            <person name="Zhang F."/>
            <person name="Jiang W."/>
            <person name="Ma Y."/>
            <person name="Chen M."/>
            <person name="Hao X."/>
            <person name="Li L."/>
            <person name="Tang Y."/>
            <person name="Lv G."/>
            <person name="Zhou Y."/>
            <person name="Sun X."/>
            <person name="Brodelius P.E."/>
            <person name="Rose J.K.C."/>
            <person name="Tang K."/>
        </authorList>
    </citation>
    <scope>NUCLEOTIDE SEQUENCE [LARGE SCALE GENOMIC DNA]</scope>
    <source>
        <strain evidence="4">cv. Huhao1</strain>
        <tissue evidence="3">Leaf</tissue>
    </source>
</reference>
<dbReference type="AlphaFoldDB" id="A0A2U1N447"/>
<name>A0A2U1N447_ARTAN</name>
<keyword evidence="2" id="KW-0472">Membrane</keyword>
<keyword evidence="4" id="KW-1185">Reference proteome</keyword>
<accession>A0A2U1N447</accession>
<dbReference type="EMBL" id="PKPP01003673">
    <property type="protein sequence ID" value="PWA68266.1"/>
    <property type="molecule type" value="Genomic_DNA"/>
</dbReference>
<comment type="caution">
    <text evidence="3">The sequence shown here is derived from an EMBL/GenBank/DDBJ whole genome shotgun (WGS) entry which is preliminary data.</text>
</comment>
<keyword evidence="2" id="KW-0812">Transmembrane</keyword>
<protein>
    <recommendedName>
        <fullName evidence="5">Reverse transcriptase domain-containing protein</fullName>
    </recommendedName>
</protein>
<dbReference type="Proteomes" id="UP000245207">
    <property type="component" value="Unassembled WGS sequence"/>
</dbReference>
<evidence type="ECO:0000256" key="1">
    <source>
        <dbReference type="SAM" id="MobiDB-lite"/>
    </source>
</evidence>
<feature type="transmembrane region" description="Helical" evidence="2">
    <location>
        <begin position="205"/>
        <end position="225"/>
    </location>
</feature>
<proteinExistence type="predicted"/>
<feature type="compositionally biased region" description="Basic residues" evidence="1">
    <location>
        <begin position="1"/>
        <end position="10"/>
    </location>
</feature>
<evidence type="ECO:0008006" key="5">
    <source>
        <dbReference type="Google" id="ProtNLM"/>
    </source>
</evidence>